<dbReference type="GO" id="GO:0007015">
    <property type="term" value="P:actin filament organization"/>
    <property type="evidence" value="ECO:0007669"/>
    <property type="project" value="TreeGrafter"/>
</dbReference>
<dbReference type="Proteomes" id="UP000233040">
    <property type="component" value="Unassembled WGS sequence"/>
</dbReference>
<evidence type="ECO:0000256" key="2">
    <source>
        <dbReference type="ARBA" id="ARBA00023054"/>
    </source>
</evidence>
<sequence>MEKLEGYWGEAQSLCQAVDEHLRETQAQYQALERKYSKAKRLIKDYQQKEIEFLKKETAQRRVLEESELARKEEMDKLLDKISELEGNLQTLRNSNST</sequence>
<dbReference type="PANTHER" id="PTHR16154">
    <property type="entry name" value="NEURABIN"/>
    <property type="match status" value="1"/>
</dbReference>
<gene>
    <name evidence="4" type="primary">PPP1R9B</name>
</gene>
<keyword evidence="5" id="KW-1185">Reference proteome</keyword>
<name>A0A2K5QWL9_CEBIM</name>
<dbReference type="Ensembl" id="ENSCCAT00000037781.1">
    <property type="protein sequence ID" value="ENSCCAP00000020293.1"/>
    <property type="gene ID" value="ENSCCAG00000027982.1"/>
</dbReference>
<feature type="coiled-coil region" evidence="3">
    <location>
        <begin position="15"/>
        <end position="49"/>
    </location>
</feature>
<evidence type="ECO:0000313" key="4">
    <source>
        <dbReference type="Ensembl" id="ENSCCAP00000020293.1"/>
    </source>
</evidence>
<keyword evidence="2 3" id="KW-0175">Coiled coil</keyword>
<organism evidence="4 5">
    <name type="scientific">Cebus imitator</name>
    <name type="common">Panamanian white-faced capuchin</name>
    <name type="synonym">Cebus capucinus imitator</name>
    <dbReference type="NCBI Taxonomy" id="2715852"/>
    <lineage>
        <taxon>Eukaryota</taxon>
        <taxon>Metazoa</taxon>
        <taxon>Chordata</taxon>
        <taxon>Craniata</taxon>
        <taxon>Vertebrata</taxon>
        <taxon>Euteleostomi</taxon>
        <taxon>Mammalia</taxon>
        <taxon>Eutheria</taxon>
        <taxon>Euarchontoglires</taxon>
        <taxon>Primates</taxon>
        <taxon>Haplorrhini</taxon>
        <taxon>Platyrrhini</taxon>
        <taxon>Cebidae</taxon>
        <taxon>Cebinae</taxon>
        <taxon>Cebus</taxon>
    </lineage>
</organism>
<evidence type="ECO:0000256" key="1">
    <source>
        <dbReference type="ARBA" id="ARBA00022553"/>
    </source>
</evidence>
<dbReference type="GO" id="GO:0019722">
    <property type="term" value="P:calcium-mediated signaling"/>
    <property type="evidence" value="ECO:0007669"/>
    <property type="project" value="TreeGrafter"/>
</dbReference>
<dbReference type="AlphaFoldDB" id="A0A2K5QWL9"/>
<dbReference type="GO" id="GO:0030425">
    <property type="term" value="C:dendrite"/>
    <property type="evidence" value="ECO:0007669"/>
    <property type="project" value="TreeGrafter"/>
</dbReference>
<protein>
    <submittedName>
        <fullName evidence="4">Protein phosphatase 1 regulatory subunit 9B</fullName>
    </submittedName>
</protein>
<accession>A0A2K5QWL9</accession>
<dbReference type="GeneTree" id="ENSGT00940000158833"/>
<dbReference type="GO" id="GO:0005737">
    <property type="term" value="C:cytoplasm"/>
    <property type="evidence" value="ECO:0007669"/>
    <property type="project" value="TreeGrafter"/>
</dbReference>
<proteinExistence type="predicted"/>
<dbReference type="GO" id="GO:0014069">
    <property type="term" value="C:postsynaptic density"/>
    <property type="evidence" value="ECO:0007669"/>
    <property type="project" value="TreeGrafter"/>
</dbReference>
<dbReference type="PANTHER" id="PTHR16154:SF24">
    <property type="entry name" value="NEURABIN-2"/>
    <property type="match status" value="1"/>
</dbReference>
<reference evidence="4" key="2">
    <citation type="submission" date="2025-09" db="UniProtKB">
        <authorList>
            <consortium name="Ensembl"/>
        </authorList>
    </citation>
    <scope>IDENTIFICATION</scope>
</reference>
<keyword evidence="1" id="KW-0597">Phosphoprotein</keyword>
<dbReference type="GO" id="GO:0015629">
    <property type="term" value="C:actin cytoskeleton"/>
    <property type="evidence" value="ECO:0007669"/>
    <property type="project" value="TreeGrafter"/>
</dbReference>
<dbReference type="InterPro" id="IPR043446">
    <property type="entry name" value="Neurabin-like"/>
</dbReference>
<evidence type="ECO:0000256" key="3">
    <source>
        <dbReference type="SAM" id="Coils"/>
    </source>
</evidence>
<dbReference type="GO" id="GO:0031175">
    <property type="term" value="P:neuron projection development"/>
    <property type="evidence" value="ECO:0007669"/>
    <property type="project" value="TreeGrafter"/>
</dbReference>
<dbReference type="GO" id="GO:0051015">
    <property type="term" value="F:actin filament binding"/>
    <property type="evidence" value="ECO:0007669"/>
    <property type="project" value="TreeGrafter"/>
</dbReference>
<reference evidence="4" key="1">
    <citation type="submission" date="2025-08" db="UniProtKB">
        <authorList>
            <consortium name="Ensembl"/>
        </authorList>
    </citation>
    <scope>IDENTIFICATION</scope>
</reference>
<evidence type="ECO:0000313" key="5">
    <source>
        <dbReference type="Proteomes" id="UP000233040"/>
    </source>
</evidence>